<dbReference type="EMBL" id="CP151505">
    <property type="protein sequence ID" value="WZN62034.1"/>
    <property type="molecule type" value="Genomic_DNA"/>
</dbReference>
<evidence type="ECO:0000313" key="2">
    <source>
        <dbReference type="EMBL" id="WZN62034.1"/>
    </source>
</evidence>
<sequence>MSYRAFFLGASGAFASAWALQTVACGETSTRAGGPPETVWAYPSPYDADASRSSRFLQRRDFTTWSNQWNLRALLAAWEESDTEETWPWVWTWRNPNGPHFVFVGVDDTTLELARSIAGRSEKNNLTVVVPSVDELDAKVVGDLYAARCAVIEQRPQQIDFEAKVLMLQDERIICYDKVFFS</sequence>
<protein>
    <submittedName>
        <fullName evidence="2">Uncharacterized protein</fullName>
    </submittedName>
</protein>
<accession>A0AAX4P847</accession>
<reference evidence="2 3" key="1">
    <citation type="submission" date="2024-03" db="EMBL/GenBank/DDBJ databases">
        <title>Complete genome sequence of the green alga Chloropicon roscoffensis RCC1871.</title>
        <authorList>
            <person name="Lemieux C."/>
            <person name="Pombert J.-F."/>
            <person name="Otis C."/>
            <person name="Turmel M."/>
        </authorList>
    </citation>
    <scope>NUCLEOTIDE SEQUENCE [LARGE SCALE GENOMIC DNA]</scope>
    <source>
        <strain evidence="2 3">RCC1871</strain>
    </source>
</reference>
<dbReference type="AlphaFoldDB" id="A0AAX4P847"/>
<evidence type="ECO:0000313" key="3">
    <source>
        <dbReference type="Proteomes" id="UP001472866"/>
    </source>
</evidence>
<evidence type="ECO:0000256" key="1">
    <source>
        <dbReference type="SAM" id="SignalP"/>
    </source>
</evidence>
<gene>
    <name evidence="2" type="ORF">HKI87_05g35700</name>
</gene>
<feature type="signal peptide" evidence="1">
    <location>
        <begin position="1"/>
        <end position="19"/>
    </location>
</feature>
<organism evidence="2 3">
    <name type="scientific">Chloropicon roscoffensis</name>
    <dbReference type="NCBI Taxonomy" id="1461544"/>
    <lineage>
        <taxon>Eukaryota</taxon>
        <taxon>Viridiplantae</taxon>
        <taxon>Chlorophyta</taxon>
        <taxon>Chloropicophyceae</taxon>
        <taxon>Chloropicales</taxon>
        <taxon>Chloropicaceae</taxon>
        <taxon>Chloropicon</taxon>
    </lineage>
</organism>
<proteinExistence type="predicted"/>
<keyword evidence="3" id="KW-1185">Reference proteome</keyword>
<keyword evidence="1" id="KW-0732">Signal</keyword>
<feature type="chain" id="PRO_5043522778" evidence="1">
    <location>
        <begin position="20"/>
        <end position="182"/>
    </location>
</feature>
<name>A0AAX4P847_9CHLO</name>
<dbReference type="Proteomes" id="UP001472866">
    <property type="component" value="Chromosome 05"/>
</dbReference>